<accession>A0A3M0I1V4</accession>
<dbReference type="GO" id="GO:0008757">
    <property type="term" value="F:S-adenosylmethionine-dependent methyltransferase activity"/>
    <property type="evidence" value="ECO:0007669"/>
    <property type="project" value="InterPro"/>
</dbReference>
<dbReference type="InterPro" id="IPR013216">
    <property type="entry name" value="Methyltransf_11"/>
</dbReference>
<dbReference type="Gene3D" id="3.40.50.150">
    <property type="entry name" value="Vaccinia Virus protein VP39"/>
    <property type="match status" value="1"/>
</dbReference>
<dbReference type="PANTHER" id="PTHR45036">
    <property type="entry name" value="METHYLTRANSFERASE LIKE 7B"/>
    <property type="match status" value="1"/>
</dbReference>
<dbReference type="Proteomes" id="UP000270471">
    <property type="component" value="Unassembled WGS sequence"/>
</dbReference>
<evidence type="ECO:0000313" key="3">
    <source>
        <dbReference type="Proteomes" id="UP000270471"/>
    </source>
</evidence>
<keyword evidence="2" id="KW-0489">Methyltransferase</keyword>
<name>A0A3M0I1V4_9ACTN</name>
<dbReference type="InterPro" id="IPR052356">
    <property type="entry name" value="Thiol_S-MT"/>
</dbReference>
<sequence>MNDRCGCTVEGVDSGTVQQAAAKGSKPWARVFAVVYDPFLWVGEKVSLGALRQDLIGRACGRTVELGSGTGLNLRYYPSDVDELILTEPGAAMRARLARRLRRNPRRVRVLDATAERLPFTSETVDTVVSTLVLCTVDAPDQALREIGRVLRPGGRLLFLEHVRSRSPRLASWQDRLAGPWRRFAEGCHCNRATDELIRACGLDLECAVEASWRGMPPIVWPLIIGVATKRDGREWVDGC</sequence>
<proteinExistence type="predicted"/>
<dbReference type="InterPro" id="IPR029063">
    <property type="entry name" value="SAM-dependent_MTases_sf"/>
</dbReference>
<reference evidence="2 3" key="1">
    <citation type="submission" date="2017-11" db="EMBL/GenBank/DDBJ databases">
        <title>Draft genome of actinobacteria isolated from guarana (Paullinia cupana (Mart.) Ducke.</title>
        <authorList>
            <person name="Siqueira K.A."/>
            <person name="Liotti R.G."/>
            <person name="Mendes T.A.O."/>
            <person name="Soares M.A."/>
        </authorList>
    </citation>
    <scope>NUCLEOTIDE SEQUENCE [LARGE SCALE GENOMIC DNA]</scope>
    <source>
        <strain evidence="2 3">193</strain>
    </source>
</reference>
<evidence type="ECO:0000313" key="2">
    <source>
        <dbReference type="EMBL" id="RMB82428.1"/>
    </source>
</evidence>
<dbReference type="CDD" id="cd02440">
    <property type="entry name" value="AdoMet_MTases"/>
    <property type="match status" value="1"/>
</dbReference>
<organism evidence="2 3">
    <name type="scientific">Streptomyces shenzhenensis</name>
    <dbReference type="NCBI Taxonomy" id="943815"/>
    <lineage>
        <taxon>Bacteria</taxon>
        <taxon>Bacillati</taxon>
        <taxon>Actinomycetota</taxon>
        <taxon>Actinomycetes</taxon>
        <taxon>Kitasatosporales</taxon>
        <taxon>Streptomycetaceae</taxon>
        <taxon>Streptomyces</taxon>
    </lineage>
</organism>
<feature type="domain" description="Methyltransferase type 11" evidence="1">
    <location>
        <begin position="65"/>
        <end position="159"/>
    </location>
</feature>
<dbReference type="SUPFAM" id="SSF53335">
    <property type="entry name" value="S-adenosyl-L-methionine-dependent methyltransferases"/>
    <property type="match status" value="1"/>
</dbReference>
<gene>
    <name evidence="2" type="ORF">CTZ28_28650</name>
</gene>
<dbReference type="Pfam" id="PF08241">
    <property type="entry name" value="Methyltransf_11"/>
    <property type="match status" value="1"/>
</dbReference>
<dbReference type="AlphaFoldDB" id="A0A3M0I1V4"/>
<dbReference type="PANTHER" id="PTHR45036:SF1">
    <property type="entry name" value="METHYLTRANSFERASE LIKE 7A"/>
    <property type="match status" value="1"/>
</dbReference>
<comment type="caution">
    <text evidence="2">The sequence shown here is derived from an EMBL/GenBank/DDBJ whole genome shotgun (WGS) entry which is preliminary data.</text>
</comment>
<protein>
    <submittedName>
        <fullName evidence="2">Methyltransferase type 11</fullName>
    </submittedName>
</protein>
<keyword evidence="3" id="KW-1185">Reference proteome</keyword>
<dbReference type="EMBL" id="PENI01000022">
    <property type="protein sequence ID" value="RMB82428.1"/>
    <property type="molecule type" value="Genomic_DNA"/>
</dbReference>
<keyword evidence="2" id="KW-0808">Transferase</keyword>
<evidence type="ECO:0000259" key="1">
    <source>
        <dbReference type="Pfam" id="PF08241"/>
    </source>
</evidence>
<dbReference type="GO" id="GO:0032259">
    <property type="term" value="P:methylation"/>
    <property type="evidence" value="ECO:0007669"/>
    <property type="project" value="UniProtKB-KW"/>
</dbReference>
<dbReference type="OrthoDB" id="65624at2"/>